<feature type="non-terminal residue" evidence="2">
    <location>
        <position position="94"/>
    </location>
</feature>
<feature type="compositionally biased region" description="Basic and acidic residues" evidence="1">
    <location>
        <begin position="83"/>
        <end position="94"/>
    </location>
</feature>
<dbReference type="PANTHER" id="PTHR38608">
    <property type="entry name" value="PROTEIN CBG07207"/>
    <property type="match status" value="1"/>
</dbReference>
<dbReference type="AlphaFoldDB" id="A0AAN4Z7H6"/>
<gene>
    <name evidence="2" type="ORF">PMAYCL1PPCAC_04959</name>
</gene>
<evidence type="ECO:0000313" key="3">
    <source>
        <dbReference type="Proteomes" id="UP001328107"/>
    </source>
</evidence>
<comment type="caution">
    <text evidence="2">The sequence shown here is derived from an EMBL/GenBank/DDBJ whole genome shotgun (WGS) entry which is preliminary data.</text>
</comment>
<evidence type="ECO:0000313" key="2">
    <source>
        <dbReference type="EMBL" id="GMR34764.1"/>
    </source>
</evidence>
<proteinExistence type="predicted"/>
<name>A0AAN4Z7H6_9BILA</name>
<feature type="region of interest" description="Disordered" evidence="1">
    <location>
        <begin position="68"/>
        <end position="94"/>
    </location>
</feature>
<dbReference type="EMBL" id="BTRK01000002">
    <property type="protein sequence ID" value="GMR34764.1"/>
    <property type="molecule type" value="Genomic_DNA"/>
</dbReference>
<evidence type="ECO:0000256" key="1">
    <source>
        <dbReference type="SAM" id="MobiDB-lite"/>
    </source>
</evidence>
<protein>
    <submittedName>
        <fullName evidence="2">Uncharacterized protein</fullName>
    </submittedName>
</protein>
<reference evidence="3" key="1">
    <citation type="submission" date="2022-10" db="EMBL/GenBank/DDBJ databases">
        <title>Genome assembly of Pristionchus species.</title>
        <authorList>
            <person name="Yoshida K."/>
            <person name="Sommer R.J."/>
        </authorList>
    </citation>
    <scope>NUCLEOTIDE SEQUENCE [LARGE SCALE GENOMIC DNA]</scope>
    <source>
        <strain evidence="3">RS5460</strain>
    </source>
</reference>
<dbReference type="PANTHER" id="PTHR38608:SF4">
    <property type="entry name" value="PROTEIN CBG07207"/>
    <property type="match status" value="1"/>
</dbReference>
<dbReference type="Proteomes" id="UP001328107">
    <property type="component" value="Unassembled WGS sequence"/>
</dbReference>
<accession>A0AAN4Z7H6</accession>
<feature type="region of interest" description="Disordered" evidence="1">
    <location>
        <begin position="40"/>
        <end position="59"/>
    </location>
</feature>
<organism evidence="2 3">
    <name type="scientific">Pristionchus mayeri</name>
    <dbReference type="NCBI Taxonomy" id="1317129"/>
    <lineage>
        <taxon>Eukaryota</taxon>
        <taxon>Metazoa</taxon>
        <taxon>Ecdysozoa</taxon>
        <taxon>Nematoda</taxon>
        <taxon>Chromadorea</taxon>
        <taxon>Rhabditida</taxon>
        <taxon>Rhabditina</taxon>
        <taxon>Diplogasteromorpha</taxon>
        <taxon>Diplogasteroidea</taxon>
        <taxon>Neodiplogasteridae</taxon>
        <taxon>Pristionchus</taxon>
    </lineage>
</organism>
<sequence>SAMIGMINLPTDGPVDFYAAPTLRISESAPILQRVARPTSLANMSELPSTSSNSVPLPSPMTRFSLSLFSQRQSKPNPGYSADGRKCMDGRPVN</sequence>
<feature type="non-terminal residue" evidence="2">
    <location>
        <position position="1"/>
    </location>
</feature>
<keyword evidence="3" id="KW-1185">Reference proteome</keyword>